<feature type="transmembrane region" description="Helical" evidence="1">
    <location>
        <begin position="7"/>
        <end position="27"/>
    </location>
</feature>
<comment type="caution">
    <text evidence="2">The sequence shown here is derived from an EMBL/GenBank/DDBJ whole genome shotgun (WGS) entry which is preliminary data.</text>
</comment>
<dbReference type="EMBL" id="JACRTE010000003">
    <property type="protein sequence ID" value="MBC8595972.1"/>
    <property type="molecule type" value="Genomic_DNA"/>
</dbReference>
<gene>
    <name evidence="2" type="ORF">H8706_03695</name>
</gene>
<evidence type="ECO:0000313" key="3">
    <source>
        <dbReference type="Proteomes" id="UP000647416"/>
    </source>
</evidence>
<dbReference type="Proteomes" id="UP000647416">
    <property type="component" value="Unassembled WGS sequence"/>
</dbReference>
<proteinExistence type="predicted"/>
<dbReference type="AlphaFoldDB" id="A0A926FC46"/>
<organism evidence="2 3">
    <name type="scientific">Qingrenia yutianensis</name>
    <dbReference type="NCBI Taxonomy" id="2763676"/>
    <lineage>
        <taxon>Bacteria</taxon>
        <taxon>Bacillati</taxon>
        <taxon>Bacillota</taxon>
        <taxon>Clostridia</taxon>
        <taxon>Eubacteriales</taxon>
        <taxon>Oscillospiraceae</taxon>
        <taxon>Qingrenia</taxon>
    </lineage>
</organism>
<dbReference type="RefSeq" id="WP_262431547.1">
    <property type="nucleotide sequence ID" value="NZ_JACRTE010000003.1"/>
</dbReference>
<accession>A0A926FC46</accession>
<name>A0A926FC46_9FIRM</name>
<dbReference type="Pfam" id="PF18975">
    <property type="entry name" value="DUF5711"/>
    <property type="match status" value="1"/>
</dbReference>
<keyword evidence="3" id="KW-1185">Reference proteome</keyword>
<protein>
    <submittedName>
        <fullName evidence="2">Uncharacterized protein</fullName>
    </submittedName>
</protein>
<sequence length="370" mass="40320">MNEKGKIGIKILMVILIVILASVLVYVNQTPVFFTKAIRLFNKNYEYKTPTVELGSTEGTFVTALSDARAVIGTKEGINVYSHSLKSEKSAGFSGENPVIKHNGDKILVFHKGSEKAFFMNGKKNIPITASGNILTGAVNENGYFALLTEEKGFKAEIVVYDKNGEEFYKWHSAENFVTDITLSPSNTAFAASALDYSDGALKSKLLIFDTTQEEPKITDANENFTQIEFIGRSKIAVVSNNAVSVYSTGGNRLWQHSFGSKTVFAYKIKDGKIAAAAGDSNLGTETLDVLMFNDGGKAVVNFKNKGEAVCLDILGNDVLIAGKRYMRVAGNKEKSYIKTGKDIVSAQFFGNNKTALVHSGALVQLEYFD</sequence>
<keyword evidence="1" id="KW-0472">Membrane</keyword>
<keyword evidence="1" id="KW-0812">Transmembrane</keyword>
<reference evidence="2" key="1">
    <citation type="submission" date="2020-08" db="EMBL/GenBank/DDBJ databases">
        <title>Genome public.</title>
        <authorList>
            <person name="Liu C."/>
            <person name="Sun Q."/>
        </authorList>
    </citation>
    <scope>NUCLEOTIDE SEQUENCE</scope>
    <source>
        <strain evidence="2">NSJ-50</strain>
    </source>
</reference>
<keyword evidence="1" id="KW-1133">Transmembrane helix</keyword>
<dbReference type="SUPFAM" id="SSF69322">
    <property type="entry name" value="Tricorn protease domain 2"/>
    <property type="match status" value="1"/>
</dbReference>
<evidence type="ECO:0000313" key="2">
    <source>
        <dbReference type="EMBL" id="MBC8595972.1"/>
    </source>
</evidence>
<evidence type="ECO:0000256" key="1">
    <source>
        <dbReference type="SAM" id="Phobius"/>
    </source>
</evidence>
<dbReference type="InterPro" id="IPR043765">
    <property type="entry name" value="DUF5711"/>
</dbReference>